<dbReference type="GO" id="GO:0009512">
    <property type="term" value="C:cytochrome b6f complex"/>
    <property type="evidence" value="ECO:0007669"/>
    <property type="project" value="InterPro"/>
</dbReference>
<comment type="caution">
    <text evidence="9">The sequence shown here is derived from an EMBL/GenBank/DDBJ whole genome shotgun (WGS) entry which is preliminary data.</text>
</comment>
<feature type="transmembrane region" description="Helical" evidence="8">
    <location>
        <begin position="6"/>
        <end position="27"/>
    </location>
</feature>
<dbReference type="HAMAP" id="MF_00432">
    <property type="entry name" value="Cytb6_f_PetG"/>
    <property type="match status" value="1"/>
</dbReference>
<proteinExistence type="inferred from homology"/>
<dbReference type="GO" id="GO:0016020">
    <property type="term" value="C:membrane"/>
    <property type="evidence" value="ECO:0007669"/>
    <property type="project" value="UniProtKB-SubCell"/>
</dbReference>
<evidence type="ECO:0000256" key="6">
    <source>
        <dbReference type="ARBA" id="ARBA00022989"/>
    </source>
</evidence>
<organism evidence="9 10">
    <name type="scientific">Crotalaria pallida</name>
    <name type="common">Smooth rattlebox</name>
    <name type="synonym">Crotalaria striata</name>
    <dbReference type="NCBI Taxonomy" id="3830"/>
    <lineage>
        <taxon>Eukaryota</taxon>
        <taxon>Viridiplantae</taxon>
        <taxon>Streptophyta</taxon>
        <taxon>Embryophyta</taxon>
        <taxon>Tracheophyta</taxon>
        <taxon>Spermatophyta</taxon>
        <taxon>Magnoliopsida</taxon>
        <taxon>eudicotyledons</taxon>
        <taxon>Gunneridae</taxon>
        <taxon>Pentapetalae</taxon>
        <taxon>rosids</taxon>
        <taxon>fabids</taxon>
        <taxon>Fabales</taxon>
        <taxon>Fabaceae</taxon>
        <taxon>Papilionoideae</taxon>
        <taxon>50 kb inversion clade</taxon>
        <taxon>genistoids sensu lato</taxon>
        <taxon>core genistoids</taxon>
        <taxon>Crotalarieae</taxon>
        <taxon>Crotalaria</taxon>
    </lineage>
</organism>
<evidence type="ECO:0000313" key="9">
    <source>
        <dbReference type="EMBL" id="KAK7234880.1"/>
    </source>
</evidence>
<dbReference type="GO" id="GO:0015979">
    <property type="term" value="P:photosynthesis"/>
    <property type="evidence" value="ECO:0007669"/>
    <property type="project" value="UniProtKB-KW"/>
</dbReference>
<dbReference type="InterPro" id="IPR003683">
    <property type="entry name" value="Cyt_6/f_cplx_su5"/>
</dbReference>
<keyword evidence="2" id="KW-0813">Transport</keyword>
<dbReference type="InterPro" id="IPR036099">
    <property type="entry name" value="Cyt_6/f_cplx_su5_sf"/>
</dbReference>
<keyword evidence="6 8" id="KW-1133">Transmembrane helix</keyword>
<keyword evidence="5" id="KW-0249">Electron transport</keyword>
<evidence type="ECO:0000256" key="7">
    <source>
        <dbReference type="ARBA" id="ARBA00023136"/>
    </source>
</evidence>
<dbReference type="EMBL" id="JAYWIO010000052">
    <property type="protein sequence ID" value="KAK7234880.1"/>
    <property type="molecule type" value="Genomic_DNA"/>
</dbReference>
<keyword evidence="7 8" id="KW-0472">Membrane</keyword>
<dbReference type="Proteomes" id="UP001372338">
    <property type="component" value="Unassembled WGS sequence"/>
</dbReference>
<protein>
    <submittedName>
        <fullName evidence="9">Uncharacterized protein</fullName>
    </submittedName>
</protein>
<evidence type="ECO:0000256" key="1">
    <source>
        <dbReference type="ARBA" id="ARBA00004167"/>
    </source>
</evidence>
<evidence type="ECO:0000256" key="8">
    <source>
        <dbReference type="SAM" id="Phobius"/>
    </source>
</evidence>
<keyword evidence="3" id="KW-0602">Photosynthesis</keyword>
<gene>
    <name evidence="9" type="ORF">RIF29_46570</name>
</gene>
<reference evidence="9 10" key="1">
    <citation type="submission" date="2024-01" db="EMBL/GenBank/DDBJ databases">
        <title>The genomes of 5 underutilized Papilionoideae crops provide insights into root nodulation and disease resistanc.</title>
        <authorList>
            <person name="Yuan L."/>
        </authorList>
    </citation>
    <scope>NUCLEOTIDE SEQUENCE [LARGE SCALE GENOMIC DNA]</scope>
    <source>
        <strain evidence="9">ZHUSHIDOU_FW_LH</strain>
        <tissue evidence="9">Leaf</tissue>
    </source>
</reference>
<accession>A0AAN9DRR6</accession>
<dbReference type="AlphaFoldDB" id="A0AAN9DRR6"/>
<dbReference type="SUPFAM" id="SSF103446">
    <property type="entry name" value="PetG subunit of the cytochrome b6f complex"/>
    <property type="match status" value="1"/>
</dbReference>
<dbReference type="Pfam" id="PF02529">
    <property type="entry name" value="PetG"/>
    <property type="match status" value="1"/>
</dbReference>
<evidence type="ECO:0000256" key="5">
    <source>
        <dbReference type="ARBA" id="ARBA00022982"/>
    </source>
</evidence>
<evidence type="ECO:0000256" key="2">
    <source>
        <dbReference type="ARBA" id="ARBA00022448"/>
    </source>
</evidence>
<keyword evidence="4 8" id="KW-0812">Transmembrane</keyword>
<evidence type="ECO:0000256" key="4">
    <source>
        <dbReference type="ARBA" id="ARBA00022692"/>
    </source>
</evidence>
<keyword evidence="10" id="KW-1185">Reference proteome</keyword>
<name>A0AAN9DRR6_CROPI</name>
<dbReference type="NCBIfam" id="NF001907">
    <property type="entry name" value="PRK00665.1"/>
    <property type="match status" value="1"/>
</dbReference>
<evidence type="ECO:0000256" key="3">
    <source>
        <dbReference type="ARBA" id="ARBA00022531"/>
    </source>
</evidence>
<evidence type="ECO:0000313" key="10">
    <source>
        <dbReference type="Proteomes" id="UP001372338"/>
    </source>
</evidence>
<sequence length="78" mass="8801">MIEVFLFGIVLGLIPITLAGLFVTAYLQYRRGDQIRGVGMTGFEPVTFCTQNKRATKLRYILSIGFQFDCKESLSCFP</sequence>
<comment type="subcellular location">
    <subcellularLocation>
        <location evidence="1">Membrane</location>
        <topology evidence="1">Single-pass membrane protein</topology>
    </subcellularLocation>
</comment>